<organism evidence="6 7">
    <name type="scientific">Desulfonema magnum</name>
    <dbReference type="NCBI Taxonomy" id="45655"/>
    <lineage>
        <taxon>Bacteria</taxon>
        <taxon>Pseudomonadati</taxon>
        <taxon>Thermodesulfobacteriota</taxon>
        <taxon>Desulfobacteria</taxon>
        <taxon>Desulfobacterales</taxon>
        <taxon>Desulfococcaceae</taxon>
        <taxon>Desulfonema</taxon>
    </lineage>
</organism>
<proteinExistence type="predicted"/>
<comment type="subcellular location">
    <subcellularLocation>
        <location evidence="1">Membrane</location>
        <topology evidence="1">Multi-pass membrane protein</topology>
    </subcellularLocation>
</comment>
<reference evidence="6" key="1">
    <citation type="journal article" date="2021" name="Microb. Physiol.">
        <title>Proteogenomic Insights into the Physiology of Marine, Sulfate-Reducing, Filamentous Desulfonema limicola and Desulfonema magnum.</title>
        <authorList>
            <person name="Schnaars V."/>
            <person name="Wohlbrand L."/>
            <person name="Scheve S."/>
            <person name="Hinrichs C."/>
            <person name="Reinhardt R."/>
            <person name="Rabus R."/>
        </authorList>
    </citation>
    <scope>NUCLEOTIDE SEQUENCE</scope>
    <source>
        <strain evidence="6">4be13</strain>
    </source>
</reference>
<evidence type="ECO:0000256" key="3">
    <source>
        <dbReference type="ARBA" id="ARBA00022989"/>
    </source>
</evidence>
<keyword evidence="2 5" id="KW-0812">Transmembrane</keyword>
<accession>A0A975BLK5</accession>
<dbReference type="InterPro" id="IPR003825">
    <property type="entry name" value="Colicin-V_CvpA"/>
</dbReference>
<keyword evidence="3 5" id="KW-1133">Transmembrane helix</keyword>
<evidence type="ECO:0000313" key="6">
    <source>
        <dbReference type="EMBL" id="QTA87651.1"/>
    </source>
</evidence>
<evidence type="ECO:0000256" key="4">
    <source>
        <dbReference type="ARBA" id="ARBA00023136"/>
    </source>
</evidence>
<dbReference type="InterPro" id="IPR052719">
    <property type="entry name" value="CvpA-like"/>
</dbReference>
<dbReference type="EMBL" id="CP061800">
    <property type="protein sequence ID" value="QTA87651.1"/>
    <property type="molecule type" value="Genomic_DNA"/>
</dbReference>
<feature type="transmembrane region" description="Helical" evidence="5">
    <location>
        <begin position="65"/>
        <end position="89"/>
    </location>
</feature>
<evidence type="ECO:0000256" key="1">
    <source>
        <dbReference type="ARBA" id="ARBA00004141"/>
    </source>
</evidence>
<evidence type="ECO:0000256" key="5">
    <source>
        <dbReference type="SAM" id="Phobius"/>
    </source>
</evidence>
<dbReference type="PANTHER" id="PTHR36926">
    <property type="entry name" value="COLICIN V PRODUCTION PROTEIN"/>
    <property type="match status" value="1"/>
</dbReference>
<dbReference type="PANTHER" id="PTHR36926:SF1">
    <property type="entry name" value="COLICIN V PRODUCTION PROTEIN"/>
    <property type="match status" value="1"/>
</dbReference>
<dbReference type="Proteomes" id="UP000663722">
    <property type="component" value="Chromosome"/>
</dbReference>
<dbReference type="GO" id="GO:0016020">
    <property type="term" value="C:membrane"/>
    <property type="evidence" value="ECO:0007669"/>
    <property type="project" value="UniProtKB-SubCell"/>
</dbReference>
<evidence type="ECO:0000313" key="7">
    <source>
        <dbReference type="Proteomes" id="UP000663722"/>
    </source>
</evidence>
<gene>
    <name evidence="6" type="ORF">dnm_036850</name>
</gene>
<evidence type="ECO:0000256" key="2">
    <source>
        <dbReference type="ARBA" id="ARBA00022692"/>
    </source>
</evidence>
<dbReference type="AlphaFoldDB" id="A0A975BLK5"/>
<sequence>MNPLDVLMIIILIYCVIMGVVRGLFREVASLIGVLGGLYLACMYYMKIATYLSTWMSDPSYLNTLSFLIIFCGTFIIIGVLGIIIRYLLKIVPFGWPDRVSGGVLALIRGILIVSVLLMTFIAFLKNGAPIIRDSRLAPHLTFISERVSKVVSKDMKDKFAVKVKCFKEIWKKKN</sequence>
<keyword evidence="7" id="KW-1185">Reference proteome</keyword>
<feature type="transmembrane region" description="Helical" evidence="5">
    <location>
        <begin position="6"/>
        <end position="25"/>
    </location>
</feature>
<keyword evidence="4 5" id="KW-0472">Membrane</keyword>
<feature type="transmembrane region" description="Helical" evidence="5">
    <location>
        <begin position="32"/>
        <end position="53"/>
    </location>
</feature>
<protein>
    <submittedName>
        <fullName evidence="6">Colicin V production protein</fullName>
    </submittedName>
</protein>
<feature type="transmembrane region" description="Helical" evidence="5">
    <location>
        <begin position="101"/>
        <end position="125"/>
    </location>
</feature>
<dbReference type="KEGG" id="dmm:dnm_036850"/>
<dbReference type="GO" id="GO:0009403">
    <property type="term" value="P:toxin biosynthetic process"/>
    <property type="evidence" value="ECO:0007669"/>
    <property type="project" value="InterPro"/>
</dbReference>
<dbReference type="Pfam" id="PF02674">
    <property type="entry name" value="Colicin_V"/>
    <property type="match status" value="1"/>
</dbReference>
<name>A0A975BLK5_9BACT</name>